<dbReference type="PANTHER" id="PTHR42788">
    <property type="entry name" value="TAURINE IMPORT ATP-BINDING PROTEIN-RELATED"/>
    <property type="match status" value="1"/>
</dbReference>
<comment type="caution">
    <text evidence="6">The sequence shown here is derived from an EMBL/GenBank/DDBJ whole genome shotgun (WGS) entry which is preliminary data.</text>
</comment>
<keyword evidence="7" id="KW-1185">Reference proteome</keyword>
<dbReference type="InterPro" id="IPR003439">
    <property type="entry name" value="ABC_transporter-like_ATP-bd"/>
</dbReference>
<evidence type="ECO:0000256" key="2">
    <source>
        <dbReference type="ARBA" id="ARBA00022448"/>
    </source>
</evidence>
<dbReference type="EMBL" id="PYMC01000001">
    <property type="protein sequence ID" value="PSW07223.1"/>
    <property type="molecule type" value="Genomic_DNA"/>
</dbReference>
<comment type="similarity">
    <text evidence="1">Belongs to the ABC transporter superfamily.</text>
</comment>
<feature type="domain" description="ABC transporter" evidence="5">
    <location>
        <begin position="4"/>
        <end position="221"/>
    </location>
</feature>
<name>A0A2T3N468_9GAMM</name>
<dbReference type="GO" id="GO:0005524">
    <property type="term" value="F:ATP binding"/>
    <property type="evidence" value="ECO:0007669"/>
    <property type="project" value="UniProtKB-KW"/>
</dbReference>
<dbReference type="InterPro" id="IPR027417">
    <property type="entry name" value="P-loop_NTPase"/>
</dbReference>
<dbReference type="SMART" id="SM00382">
    <property type="entry name" value="AAA"/>
    <property type="match status" value="1"/>
</dbReference>
<sequence length="238" mass="26934">MSGIILDRVSYSIGEQTIFRDIDLEIPDGEITVILGPSGCGKTCMLRCIAGLAGFSKGNVTNPYEKSMSFVFQEPRLLPWYTVCKNLEINLKKNFPDKKERLSQIADWLEKTGLSDKTASYPEELSGGMKFRLSLARAFSRDCRLLLLDEPMQGQDINTKQTLIHLIRDIWQEQKTTAIYVTHDTREAVLLGHRIVVMSSAPGKVLKILDNPAIAEKLSLDDPRVLELEKRLYEFLLT</sequence>
<dbReference type="Pfam" id="PF00005">
    <property type="entry name" value="ABC_tran"/>
    <property type="match status" value="1"/>
</dbReference>
<dbReference type="OrthoDB" id="9802264at2"/>
<keyword evidence="4 6" id="KW-0067">ATP-binding</keyword>
<keyword evidence="3" id="KW-0547">Nucleotide-binding</keyword>
<evidence type="ECO:0000313" key="6">
    <source>
        <dbReference type="EMBL" id="PSW07223.1"/>
    </source>
</evidence>
<proteinExistence type="inferred from homology"/>
<protein>
    <submittedName>
        <fullName evidence="6">ABC transporter ATP-binding protein</fullName>
    </submittedName>
</protein>
<dbReference type="InterPro" id="IPR050166">
    <property type="entry name" value="ABC_transporter_ATP-bind"/>
</dbReference>
<evidence type="ECO:0000256" key="3">
    <source>
        <dbReference type="ARBA" id="ARBA00022741"/>
    </source>
</evidence>
<dbReference type="SUPFAM" id="SSF52540">
    <property type="entry name" value="P-loop containing nucleoside triphosphate hydrolases"/>
    <property type="match status" value="1"/>
</dbReference>
<dbReference type="InterPro" id="IPR003593">
    <property type="entry name" value="AAA+_ATPase"/>
</dbReference>
<reference evidence="6 7" key="1">
    <citation type="submission" date="2018-03" db="EMBL/GenBank/DDBJ databases">
        <title>Whole genome sequencing of Histamine producing bacteria.</title>
        <authorList>
            <person name="Butler K."/>
        </authorList>
    </citation>
    <scope>NUCLEOTIDE SEQUENCE [LARGE SCALE GENOMIC DNA]</scope>
    <source>
        <strain evidence="6 7">DSM 16190</strain>
    </source>
</reference>
<dbReference type="GO" id="GO:0016887">
    <property type="term" value="F:ATP hydrolysis activity"/>
    <property type="evidence" value="ECO:0007669"/>
    <property type="project" value="InterPro"/>
</dbReference>
<dbReference type="AlphaFoldDB" id="A0A2T3N468"/>
<keyword evidence="2" id="KW-0813">Transport</keyword>
<dbReference type="PROSITE" id="PS50893">
    <property type="entry name" value="ABC_TRANSPORTER_2"/>
    <property type="match status" value="1"/>
</dbReference>
<dbReference type="PANTHER" id="PTHR42788:SF13">
    <property type="entry name" value="ALIPHATIC SULFONATES IMPORT ATP-BINDING PROTEIN SSUB"/>
    <property type="match status" value="1"/>
</dbReference>
<accession>A0A2T3N468</accession>
<evidence type="ECO:0000259" key="5">
    <source>
        <dbReference type="PROSITE" id="PS50893"/>
    </source>
</evidence>
<evidence type="ECO:0000313" key="7">
    <source>
        <dbReference type="Proteomes" id="UP000240904"/>
    </source>
</evidence>
<organism evidence="6 7">
    <name type="scientific">Photobacterium lipolyticum</name>
    <dbReference type="NCBI Taxonomy" id="266810"/>
    <lineage>
        <taxon>Bacteria</taxon>
        <taxon>Pseudomonadati</taxon>
        <taxon>Pseudomonadota</taxon>
        <taxon>Gammaproteobacteria</taxon>
        <taxon>Vibrionales</taxon>
        <taxon>Vibrionaceae</taxon>
        <taxon>Photobacterium</taxon>
    </lineage>
</organism>
<evidence type="ECO:0000256" key="1">
    <source>
        <dbReference type="ARBA" id="ARBA00005417"/>
    </source>
</evidence>
<dbReference type="Proteomes" id="UP000240904">
    <property type="component" value="Unassembled WGS sequence"/>
</dbReference>
<gene>
    <name evidence="6" type="ORF">C9I89_00425</name>
</gene>
<dbReference type="RefSeq" id="WP_107281376.1">
    <property type="nucleotide sequence ID" value="NZ_PYMC01000001.1"/>
</dbReference>
<dbReference type="Gene3D" id="3.40.50.300">
    <property type="entry name" value="P-loop containing nucleotide triphosphate hydrolases"/>
    <property type="match status" value="1"/>
</dbReference>
<evidence type="ECO:0000256" key="4">
    <source>
        <dbReference type="ARBA" id="ARBA00022840"/>
    </source>
</evidence>